<gene>
    <name evidence="2" type="ORF">CC84DRAFT_1259903</name>
</gene>
<feature type="compositionally biased region" description="Polar residues" evidence="1">
    <location>
        <begin position="467"/>
        <end position="479"/>
    </location>
</feature>
<feature type="compositionally biased region" description="Polar residues" evidence="1">
    <location>
        <begin position="51"/>
        <end position="70"/>
    </location>
</feature>
<reference evidence="2 3" key="1">
    <citation type="submission" date="2016-05" db="EMBL/GenBank/DDBJ databases">
        <title>Comparative analysis of secretome profiles of manganese(II)-oxidizing ascomycete fungi.</title>
        <authorList>
            <consortium name="DOE Joint Genome Institute"/>
            <person name="Zeiner C.A."/>
            <person name="Purvine S.O."/>
            <person name="Zink E.M."/>
            <person name="Wu S."/>
            <person name="Pasa-Tolic L."/>
            <person name="Chaput D.L."/>
            <person name="Haridas S."/>
            <person name="Grigoriev I.V."/>
            <person name="Santelli C.M."/>
            <person name="Hansel C.M."/>
        </authorList>
    </citation>
    <scope>NUCLEOTIDE SEQUENCE [LARGE SCALE GENOMIC DNA]</scope>
    <source>
        <strain evidence="2 3">AP3s5-JAC2a</strain>
    </source>
</reference>
<evidence type="ECO:0000313" key="2">
    <source>
        <dbReference type="EMBL" id="OAG04530.1"/>
    </source>
</evidence>
<feature type="region of interest" description="Disordered" evidence="1">
    <location>
        <begin position="814"/>
        <end position="945"/>
    </location>
</feature>
<dbReference type="RefSeq" id="XP_018034895.1">
    <property type="nucleotide sequence ID" value="XM_018184947.1"/>
</dbReference>
<feature type="compositionally biased region" description="Low complexity" evidence="1">
    <location>
        <begin position="309"/>
        <end position="330"/>
    </location>
</feature>
<keyword evidence="3" id="KW-1185">Reference proteome</keyword>
<feature type="region of interest" description="Disordered" evidence="1">
    <location>
        <begin position="459"/>
        <end position="492"/>
    </location>
</feature>
<feature type="region of interest" description="Disordered" evidence="1">
    <location>
        <begin position="579"/>
        <end position="600"/>
    </location>
</feature>
<dbReference type="AlphaFoldDB" id="A0A177CCU2"/>
<evidence type="ECO:0000313" key="3">
    <source>
        <dbReference type="Proteomes" id="UP000077069"/>
    </source>
</evidence>
<feature type="region of interest" description="Disordered" evidence="1">
    <location>
        <begin position="378"/>
        <end position="438"/>
    </location>
</feature>
<feature type="compositionally biased region" description="Polar residues" evidence="1">
    <location>
        <begin position="283"/>
        <end position="295"/>
    </location>
</feature>
<accession>A0A177CCU2</accession>
<feature type="region of interest" description="Disordered" evidence="1">
    <location>
        <begin position="533"/>
        <end position="565"/>
    </location>
</feature>
<feature type="compositionally biased region" description="Polar residues" evidence="1">
    <location>
        <begin position="111"/>
        <end position="129"/>
    </location>
</feature>
<dbReference type="Proteomes" id="UP000077069">
    <property type="component" value="Unassembled WGS sequence"/>
</dbReference>
<feature type="compositionally biased region" description="Low complexity" evidence="1">
    <location>
        <begin position="555"/>
        <end position="564"/>
    </location>
</feature>
<sequence length="945" mass="102119">MASPYEAQKKRPPPIEIPPPYPPRPIVPGPNAFAIAERAKEEQRRRAEGGQQVSTSRPSTADPLGSSQWGASAAVVPSNLAVPPSKSTATKLSSKEAYSNLVDQVRKSPRKSGNSQHSTSVTSRHGSTARSRHSQRSYHSLTSTQNQLEGLREAATSRAEIEAQKERKLFRLMGLVPDTPTDGSAPLPGNYVNINDLRQDRGSQLSKSSDQEIVTRSPKKKIFGVSIPFSSKPLPRESKSPAPPMPLKAARLMGATPPPAKTRKFSPLAKMSGGVAVPRSDTSKSLPSKVFNQPGTYGHSRRYSPVQMSPRGRTSRKSSPPKSPTKAPLTAHEQTLEALTGFPNTTQELPPIPPRKDSLPPNLRHRFPDLERKIAALKTTNANRTVSQLLQPPTPETGPDDFEDSGMKLMVPSVPPVNPIPSRGGESPSKYCPRGGKPEFVEGEPLFSAHGVVEYTIDEEDEPTYSAPLTSSDKSNGPLSTLRAEHRSAPTTPITATSAWLQRGAQQVNAAARQKPSPELEYLLPTVYSPPKTAVRKKEKEIEQEVLQSADPTRSNSPTSSSLSIPIVFKGDVGEIDPQSATARSISKGAAEQPVLGPKNDNVSARIMEELRNRPPTDGPGKAPSHGILQPEQSSSKLTDMLSGVSPSRVDFNNYDSSSAVPSPLHRTPPCAVGSQQMRISGQVPPVLPHTPIPPPPKAGVPIHDHFYMTNEHIDVVAMSIYDWVQSCNNHAIKAASSKHEQLKTTVDQRFDDIRSQINSVGEKADHNGNQSHNLSIQLDKLRDFIKSEVVELLAAQTARLNAMDHGIKELQKSVQDLQTQGQSQATTAVYPSPSEPSALVNSRSQPSLPPFYDLSGPGNDSHPPVPSGPTGFGRFGNNTLLGRPPYGRDGRENNSSYPFPNMGNPYHSPGGSFGHGAGGYPQPPSNYPPMHDQQPCGYNQVLPK</sequence>
<feature type="compositionally biased region" description="Polar residues" evidence="1">
    <location>
        <begin position="814"/>
        <end position="830"/>
    </location>
</feature>
<feature type="compositionally biased region" description="Polar residues" evidence="1">
    <location>
        <begin position="378"/>
        <end position="391"/>
    </location>
</feature>
<dbReference type="GeneID" id="28768433"/>
<feature type="compositionally biased region" description="Basic and acidic residues" evidence="1">
    <location>
        <begin position="37"/>
        <end position="48"/>
    </location>
</feature>
<feature type="region of interest" description="Disordered" evidence="1">
    <location>
        <begin position="175"/>
        <end position="195"/>
    </location>
</feature>
<feature type="region of interest" description="Disordered" evidence="1">
    <location>
        <begin position="1"/>
        <end position="159"/>
    </location>
</feature>
<protein>
    <submittedName>
        <fullName evidence="2">Uncharacterized protein</fullName>
    </submittedName>
</protein>
<name>A0A177CCU2_9PLEO</name>
<feature type="compositionally biased region" description="Pro residues" evidence="1">
    <location>
        <begin position="14"/>
        <end position="28"/>
    </location>
</feature>
<proteinExistence type="predicted"/>
<feature type="compositionally biased region" description="Polar residues" evidence="1">
    <location>
        <begin position="137"/>
        <end position="148"/>
    </location>
</feature>
<organism evidence="2 3">
    <name type="scientific">Paraphaeosphaeria sporulosa</name>
    <dbReference type="NCBI Taxonomy" id="1460663"/>
    <lineage>
        <taxon>Eukaryota</taxon>
        <taxon>Fungi</taxon>
        <taxon>Dikarya</taxon>
        <taxon>Ascomycota</taxon>
        <taxon>Pezizomycotina</taxon>
        <taxon>Dothideomycetes</taxon>
        <taxon>Pleosporomycetidae</taxon>
        <taxon>Pleosporales</taxon>
        <taxon>Massarineae</taxon>
        <taxon>Didymosphaeriaceae</taxon>
        <taxon>Paraphaeosphaeria</taxon>
    </lineage>
</organism>
<feature type="region of interest" description="Disordered" evidence="1">
    <location>
        <begin position="226"/>
        <end position="365"/>
    </location>
</feature>
<dbReference type="EMBL" id="KV441553">
    <property type="protein sequence ID" value="OAG04530.1"/>
    <property type="molecule type" value="Genomic_DNA"/>
</dbReference>
<evidence type="ECO:0000256" key="1">
    <source>
        <dbReference type="SAM" id="MobiDB-lite"/>
    </source>
</evidence>
<dbReference type="OrthoDB" id="3796126at2759"/>
<dbReference type="InParanoid" id="A0A177CCU2"/>
<feature type="region of interest" description="Disordered" evidence="1">
    <location>
        <begin position="612"/>
        <end position="645"/>
    </location>
</feature>